<dbReference type="EMBL" id="SJXE01000005">
    <property type="protein sequence ID" value="TCI02915.1"/>
    <property type="molecule type" value="Genomic_DNA"/>
</dbReference>
<dbReference type="Proteomes" id="UP000292554">
    <property type="component" value="Unassembled WGS sequence"/>
</dbReference>
<gene>
    <name evidence="1" type="ORF">EZV61_11515</name>
</gene>
<keyword evidence="2" id="KW-1185">Reference proteome</keyword>
<comment type="caution">
    <text evidence="1">The sequence shown here is derived from an EMBL/GenBank/DDBJ whole genome shotgun (WGS) entry which is preliminary data.</text>
</comment>
<evidence type="ECO:0000313" key="2">
    <source>
        <dbReference type="Proteomes" id="UP000292554"/>
    </source>
</evidence>
<dbReference type="RefSeq" id="WP_131415750.1">
    <property type="nucleotide sequence ID" value="NZ_SJXE01000005.1"/>
</dbReference>
<evidence type="ECO:0000313" key="1">
    <source>
        <dbReference type="EMBL" id="TCI02915.1"/>
    </source>
</evidence>
<reference evidence="1 2" key="1">
    <citation type="submission" date="2019-02" db="EMBL/GenBank/DDBJ databases">
        <title>Corallincola luteus sp. nov., a marine bacterium isolated from surface sediment of Bohai Sea in China.</title>
        <authorList>
            <person name="Ren Q."/>
        </authorList>
    </citation>
    <scope>NUCLEOTIDE SEQUENCE [LARGE SCALE GENOMIC DNA]</scope>
    <source>
        <strain evidence="1 2">DASS28</strain>
    </source>
</reference>
<accession>A0ABY2ALA0</accession>
<protein>
    <submittedName>
        <fullName evidence="1">Uncharacterized protein</fullName>
    </submittedName>
</protein>
<proteinExistence type="predicted"/>
<sequence length="61" mass="7189">MHRWRAPFLHVFTGERTKYADCWSQPHASFDVYRYCVMRIGFVASSLNTAMVTTDDTTERQ</sequence>
<organism evidence="1 2">
    <name type="scientific">Corallincola luteus</name>
    <dbReference type="NCBI Taxonomy" id="1775177"/>
    <lineage>
        <taxon>Bacteria</taxon>
        <taxon>Pseudomonadati</taxon>
        <taxon>Pseudomonadota</taxon>
        <taxon>Gammaproteobacteria</taxon>
        <taxon>Alteromonadales</taxon>
        <taxon>Psychromonadaceae</taxon>
        <taxon>Corallincola</taxon>
    </lineage>
</organism>
<name>A0ABY2ALA0_9GAMM</name>